<evidence type="ECO:0000256" key="1">
    <source>
        <dbReference type="ARBA" id="ARBA00008936"/>
    </source>
</evidence>
<dbReference type="OrthoDB" id="14523at2759"/>
<reference evidence="4 5" key="1">
    <citation type="submission" date="2020-08" db="EMBL/GenBank/DDBJ databases">
        <authorList>
            <person name="Koutsovoulos G."/>
            <person name="Danchin GJ E."/>
        </authorList>
    </citation>
    <scope>NUCLEOTIDE SEQUENCE [LARGE SCALE GENOMIC DNA]</scope>
</reference>
<feature type="region of interest" description="Disordered" evidence="3">
    <location>
        <begin position="45"/>
        <end position="65"/>
    </location>
</feature>
<proteinExistence type="inferred from homology"/>
<gene>
    <name evidence="4" type="ORF">MENT_LOCUS60415</name>
</gene>
<keyword evidence="2" id="KW-0813">Transport</keyword>
<evidence type="ECO:0000313" key="5">
    <source>
        <dbReference type="Proteomes" id="UP000580250"/>
    </source>
</evidence>
<name>A0A6V7Y777_MELEN</name>
<dbReference type="Gene3D" id="2.40.10.170">
    <property type="match status" value="1"/>
</dbReference>
<dbReference type="SUPFAM" id="SSF50615">
    <property type="entry name" value="N-terminal domain of alpha and beta subunits of F1 ATP synthase"/>
    <property type="match status" value="1"/>
</dbReference>
<sequence length="88" mass="9351">MASRTFARIASKLRYFSHRSTNTILAARNHHFGIVRPLHSSASNLAAAAATAEKPPTPTQTTKGSKGRIVAVIGAVVDVQFDEGLPPI</sequence>
<evidence type="ECO:0000313" key="4">
    <source>
        <dbReference type="EMBL" id="CAD2206537.1"/>
    </source>
</evidence>
<dbReference type="GO" id="GO:0046034">
    <property type="term" value="P:ATP metabolic process"/>
    <property type="evidence" value="ECO:0007669"/>
    <property type="project" value="InterPro"/>
</dbReference>
<dbReference type="EMBL" id="CAJEWN010003108">
    <property type="protein sequence ID" value="CAD2206537.1"/>
    <property type="molecule type" value="Genomic_DNA"/>
</dbReference>
<dbReference type="InterPro" id="IPR036121">
    <property type="entry name" value="ATPase_F1/V1/A1_a/bsu_N_sf"/>
</dbReference>
<comment type="caution">
    <text evidence="4">The sequence shown here is derived from an EMBL/GenBank/DDBJ whole genome shotgun (WGS) entry which is preliminary data.</text>
</comment>
<accession>A0A6V7Y777</accession>
<dbReference type="GO" id="GO:1902600">
    <property type="term" value="P:proton transmembrane transport"/>
    <property type="evidence" value="ECO:0007669"/>
    <property type="project" value="InterPro"/>
</dbReference>
<feature type="compositionally biased region" description="Low complexity" evidence="3">
    <location>
        <begin position="46"/>
        <end position="62"/>
    </location>
</feature>
<dbReference type="Proteomes" id="UP000580250">
    <property type="component" value="Unassembled WGS sequence"/>
</dbReference>
<dbReference type="AlphaFoldDB" id="A0A6V7Y777"/>
<organism evidence="4 5">
    <name type="scientific">Meloidogyne enterolobii</name>
    <name type="common">Root-knot nematode worm</name>
    <name type="synonym">Meloidogyne mayaguensis</name>
    <dbReference type="NCBI Taxonomy" id="390850"/>
    <lineage>
        <taxon>Eukaryota</taxon>
        <taxon>Metazoa</taxon>
        <taxon>Ecdysozoa</taxon>
        <taxon>Nematoda</taxon>
        <taxon>Chromadorea</taxon>
        <taxon>Rhabditida</taxon>
        <taxon>Tylenchina</taxon>
        <taxon>Tylenchomorpha</taxon>
        <taxon>Tylenchoidea</taxon>
        <taxon>Meloidogynidae</taxon>
        <taxon>Meloidogyninae</taxon>
        <taxon>Meloidogyne</taxon>
    </lineage>
</organism>
<comment type="similarity">
    <text evidence="1">Belongs to the ATPase alpha/beta chains family.</text>
</comment>
<evidence type="ECO:0000256" key="3">
    <source>
        <dbReference type="SAM" id="MobiDB-lite"/>
    </source>
</evidence>
<protein>
    <submittedName>
        <fullName evidence="4">Uncharacterized protein</fullName>
    </submittedName>
</protein>
<evidence type="ECO:0000256" key="2">
    <source>
        <dbReference type="ARBA" id="ARBA00022448"/>
    </source>
</evidence>